<keyword evidence="2 3" id="KW-0690">Ribosome biogenesis</keyword>
<dbReference type="GO" id="GO:0006412">
    <property type="term" value="P:translation"/>
    <property type="evidence" value="ECO:0007669"/>
    <property type="project" value="TreeGrafter"/>
</dbReference>
<evidence type="ECO:0000256" key="3">
    <source>
        <dbReference type="HAMAP-Rule" id="MF_01077"/>
    </source>
</evidence>
<dbReference type="InterPro" id="IPR028998">
    <property type="entry name" value="RimP_C"/>
</dbReference>
<dbReference type="InterPro" id="IPR028989">
    <property type="entry name" value="RimP_N"/>
</dbReference>
<evidence type="ECO:0000259" key="5">
    <source>
        <dbReference type="Pfam" id="PF17384"/>
    </source>
</evidence>
<dbReference type="AlphaFoldDB" id="A0A7G5IF51"/>
<dbReference type="PANTHER" id="PTHR33867">
    <property type="entry name" value="RIBOSOME MATURATION FACTOR RIMP"/>
    <property type="match status" value="1"/>
</dbReference>
<comment type="subcellular location">
    <subcellularLocation>
        <location evidence="3">Cytoplasm</location>
    </subcellularLocation>
</comment>
<evidence type="ECO:0000313" key="7">
    <source>
        <dbReference type="Proteomes" id="UP000515292"/>
    </source>
</evidence>
<dbReference type="InterPro" id="IPR035956">
    <property type="entry name" value="RimP_N_sf"/>
</dbReference>
<feature type="domain" description="Ribosome maturation factor RimP N-terminal" evidence="4">
    <location>
        <begin position="50"/>
        <end position="124"/>
    </location>
</feature>
<evidence type="ECO:0000256" key="1">
    <source>
        <dbReference type="ARBA" id="ARBA00022490"/>
    </source>
</evidence>
<keyword evidence="7" id="KW-1185">Reference proteome</keyword>
<comment type="function">
    <text evidence="3">Required for maturation of 30S ribosomal subunits.</text>
</comment>
<organism evidence="6 7">
    <name type="scientific">Sandaracinobacteroides saxicola</name>
    <dbReference type="NCBI Taxonomy" id="2759707"/>
    <lineage>
        <taxon>Bacteria</taxon>
        <taxon>Pseudomonadati</taxon>
        <taxon>Pseudomonadota</taxon>
        <taxon>Alphaproteobacteria</taxon>
        <taxon>Sphingomonadales</taxon>
        <taxon>Sphingosinicellaceae</taxon>
        <taxon>Sandaracinobacteroides</taxon>
    </lineage>
</organism>
<reference evidence="6 7" key="1">
    <citation type="submission" date="2020-07" db="EMBL/GenBank/DDBJ databases">
        <title>Complete genome sequence for Sandaracinobacter sp. M6.</title>
        <authorList>
            <person name="Tang Y."/>
            <person name="Liu Q."/>
            <person name="Guo Z."/>
            <person name="Lei P."/>
            <person name="Huang B."/>
        </authorList>
    </citation>
    <scope>NUCLEOTIDE SEQUENCE [LARGE SCALE GENOMIC DNA]</scope>
    <source>
        <strain evidence="6 7">M6</strain>
    </source>
</reference>
<dbReference type="SUPFAM" id="SSF75420">
    <property type="entry name" value="YhbC-like, N-terminal domain"/>
    <property type="match status" value="1"/>
</dbReference>
<comment type="similarity">
    <text evidence="3">Belongs to the RimP family.</text>
</comment>
<dbReference type="KEGG" id="sand:H3309_11485"/>
<dbReference type="Pfam" id="PF02576">
    <property type="entry name" value="RimP_N"/>
    <property type="match status" value="1"/>
</dbReference>
<evidence type="ECO:0000256" key="2">
    <source>
        <dbReference type="ARBA" id="ARBA00022517"/>
    </source>
</evidence>
<name>A0A7G5IF51_9SPHN</name>
<dbReference type="Gene3D" id="3.30.300.70">
    <property type="entry name" value="RimP-like superfamily, N-terminal"/>
    <property type="match status" value="1"/>
</dbReference>
<evidence type="ECO:0000259" key="4">
    <source>
        <dbReference type="Pfam" id="PF02576"/>
    </source>
</evidence>
<dbReference type="Proteomes" id="UP000515292">
    <property type="component" value="Chromosome"/>
</dbReference>
<proteinExistence type="inferred from homology"/>
<sequence>MGVAPRHGRAYIAVTSNKQARREVGRHSASGAGGLLARGRILGDEKLKALIEPVVTATGFALVRVAMIGGERAPTLQVMAEDPATGQMTLEQCARLSRALSAMLDEKDPIEAAYRLEVSSPGIDRPLTRLADFDRWVGHVARIDLSEPLPFNGAARKRFQGPLLPTEGDDIRLEAEGLGPIALPFAAIRTAKLLLTDKLIAETAPLDASGADDIIEEEG</sequence>
<dbReference type="InterPro" id="IPR036847">
    <property type="entry name" value="RimP_C_sf"/>
</dbReference>
<gene>
    <name evidence="3" type="primary">rimP</name>
    <name evidence="6" type="ORF">H3309_11485</name>
</gene>
<dbReference type="GO" id="GO:0000028">
    <property type="term" value="P:ribosomal small subunit assembly"/>
    <property type="evidence" value="ECO:0007669"/>
    <property type="project" value="TreeGrafter"/>
</dbReference>
<dbReference type="GO" id="GO:0005829">
    <property type="term" value="C:cytosol"/>
    <property type="evidence" value="ECO:0007669"/>
    <property type="project" value="TreeGrafter"/>
</dbReference>
<dbReference type="HAMAP" id="MF_01077">
    <property type="entry name" value="RimP"/>
    <property type="match status" value="1"/>
</dbReference>
<dbReference type="InterPro" id="IPR003728">
    <property type="entry name" value="Ribosome_maturation_RimP"/>
</dbReference>
<dbReference type="CDD" id="cd01734">
    <property type="entry name" value="YlxS_C"/>
    <property type="match status" value="1"/>
</dbReference>
<feature type="domain" description="Ribosome maturation factor RimP C-terminal" evidence="5">
    <location>
        <begin position="127"/>
        <end position="196"/>
    </location>
</feature>
<dbReference type="PANTHER" id="PTHR33867:SF1">
    <property type="entry name" value="RIBOSOME MATURATION FACTOR RIMP"/>
    <property type="match status" value="1"/>
</dbReference>
<dbReference type="Pfam" id="PF17384">
    <property type="entry name" value="DUF150_C"/>
    <property type="match status" value="1"/>
</dbReference>
<dbReference type="SUPFAM" id="SSF74942">
    <property type="entry name" value="YhbC-like, C-terminal domain"/>
    <property type="match status" value="1"/>
</dbReference>
<keyword evidence="1 3" id="KW-0963">Cytoplasm</keyword>
<dbReference type="EMBL" id="CP059851">
    <property type="protein sequence ID" value="QMW21993.1"/>
    <property type="molecule type" value="Genomic_DNA"/>
</dbReference>
<dbReference type="RefSeq" id="WP_182294838.1">
    <property type="nucleotide sequence ID" value="NZ_CP059851.1"/>
</dbReference>
<accession>A0A7G5IF51</accession>
<evidence type="ECO:0000313" key="6">
    <source>
        <dbReference type="EMBL" id="QMW21993.1"/>
    </source>
</evidence>
<protein>
    <recommendedName>
        <fullName evidence="3">Ribosome maturation factor RimP</fullName>
    </recommendedName>
</protein>